<keyword evidence="2" id="KW-1185">Reference proteome</keyword>
<comment type="caution">
    <text evidence="1">The sequence shown here is derived from an EMBL/GenBank/DDBJ whole genome shotgun (WGS) entry which is preliminary data.</text>
</comment>
<protein>
    <submittedName>
        <fullName evidence="1">Uncharacterized protein</fullName>
    </submittedName>
</protein>
<accession>A0ACC2JSS8</accession>
<name>A0ACC2JSS8_9PEZI</name>
<dbReference type="Proteomes" id="UP001153332">
    <property type="component" value="Unassembled WGS sequence"/>
</dbReference>
<dbReference type="EMBL" id="JAPUUL010000496">
    <property type="protein sequence ID" value="KAJ8130454.1"/>
    <property type="molecule type" value="Genomic_DNA"/>
</dbReference>
<sequence length="1947" mass="218768">MLTPAFVNTLTFFYPIGNTPAVSLTQSLPPDASADILLLGCGDVRNMLFTSHIDGREMDITCCDNQKAVIARNILLLSLIIDRKDGKKDSSLWSIYYHMHIDKKSLDLLRSQAKKLYELSASMDTWQQSKYGSSLALCDSATLADLKKMWGFYSMEQDGEGLLQLNRRFESVLNDAKAIRSAKGGGRDILTGFQSAVPVHYDAYEDLNALYHHYWKHGSTELDADIRATEQHPNPTFVTLEHEAILHYATNPLLGFHLVTAYAPLHPNNPVFERTKNLPHLERLVMVARMEFREWLSSYRRHHANMRIRFLVGDAISFAHTLQNKRVTTSSTANWYRDRYSFQRLELDGIDYRLSVAPLDFDVIDTSNLCDHVGSLVLLTACSPLLRNHAAAVLYTEVMARGRQRDSEVISHMLCGHVPTLSVLLDLFPVEYWTNISSVSSAEHGRLSAIANAIPDRENKAGPRQTYLRLCWKRPISINSHPGPTKIRFDARQLAKVLYEVYAYMFRDEDYAYKISLEYIVNALLSSLVWYHRGSFVSFLRLVQSRVTCDWDEAMDRLLDLIENRDNAPMGMQYYQELCAHLHLMGSYSTDVLKFWHERHESSILSDLMRLMSLSRIAPVGEKSGDLGDWEDIPAVVCVTLKIPRKKLAVFTEAKREELSTPYVHCLLEGSHSQGENSWQNIFAACQLAFGDISTRGKPYDNSFEVSIVEDDAGWNGTSPLIAMFYAPAFWLLREPQDAIIAFGVHSTPLSTHHFTRKLGLEMKVYETTFKDSASVYITRYGPNQTQFPVATGISPASLAKPTNLEADMSMAASVDEANGHISSFTGRLDITGDNHKQALQDECKVQKSTISPREVLIRLSDAAPLSLSFPGNVVESSQRVRIARKSCYIEVIAKVATAPQWVDYPDYMCPVVLRHGKLTNWNMTYVNLATCPIIDVDQPQHELNWLRAHLNLMISTRERGTGIQTETSRSAGEELLLKFKETLMLIFLRFASIGTEGRHTIFCLKTGANGAIRILILVNSLRINLADRAALLDCAILPLLNDPASNLEGLAEPLLSQDVFTITVHDAEMWLWRHVLAAYVERCRTWTHRGSCEYVRSGAVPPPSENGEQFLCTCGNGELPRNFVKDIANCKTLIKRRANQEIEDTLTTSVSDTIYPLMQDVLGDQPSSTITISPDMDEKVARTRRSLRTRLGPFVITINLLTIIGLFISLGSISWIWFGRETIDDWRRLVLTNRLDIIVTTISVFIRLAIATQATTVISMLASLALEEDSHGGVELRKIPAMSIARYSNTGPLSVLLLFWKGLRPGLNCLFVATLIITYTSIVAQFTSTLLLRDLYIGEIIDFPQSKSSPVGFGLDTWINNNMSVLVNQGRNYWTSPPVSFPSFAQWSEDPTIEMDSVMDTGPSLRAFLPIASPDTRASLIDYEGIADVFDTRVFCSRPTVHINDTGEFGQYLSGTLVHGNITDEIAQILKLPENRTTTFSVNTNTFRPGSFLFKQLDITQGGLISVLDPTINSTLQDHISVHYEKWNWVAQGLVSKPRFSTSKWKVELGHAFLFISSQSISSVLAGQRNPGIRPSLVGYRPLENGVWLEYPAGFFTSGYEWGVNITVCYDALFTPGNKNRVKHHESFPIRATRASNASEPLVTWGGAIASFNTTAISGRYSQSPQGHHSNYLFHLDREPVDRHLGALQSSWWPSSLVALTPSSVFSVGFEFMLWFFNITLGLDITHNENPGSPQYQELFKTELFDFVYDIVWRPFSNRNFELAALCPQCPNHDVSIANNLPTPPYLHPLLSSIVNDIFGATGQNPAATWQALMTLVLSSAYYDLLPAFSRNDTITTTNIVQRLQPGDRVGYTIVVATVLLQLVISVLVLFRFWKRTHYSFLGNAWQALSQIVSADTMPLLLRSTMVTDNECQILEDDFGAGESDEKRDSRLILREHADGRVVLQC</sequence>
<reference evidence="1" key="1">
    <citation type="submission" date="2022-12" db="EMBL/GenBank/DDBJ databases">
        <title>Genome Sequence of Lasiodiplodia mahajangana.</title>
        <authorList>
            <person name="Buettner E."/>
        </authorList>
    </citation>
    <scope>NUCLEOTIDE SEQUENCE</scope>
    <source>
        <strain evidence="1">VT137</strain>
    </source>
</reference>
<organism evidence="1 2">
    <name type="scientific">Lasiodiplodia mahajangana</name>
    <dbReference type="NCBI Taxonomy" id="1108764"/>
    <lineage>
        <taxon>Eukaryota</taxon>
        <taxon>Fungi</taxon>
        <taxon>Dikarya</taxon>
        <taxon>Ascomycota</taxon>
        <taxon>Pezizomycotina</taxon>
        <taxon>Dothideomycetes</taxon>
        <taxon>Dothideomycetes incertae sedis</taxon>
        <taxon>Botryosphaeriales</taxon>
        <taxon>Botryosphaeriaceae</taxon>
        <taxon>Lasiodiplodia</taxon>
    </lineage>
</organism>
<gene>
    <name evidence="1" type="ORF">O1611_g3175</name>
</gene>
<evidence type="ECO:0000313" key="1">
    <source>
        <dbReference type="EMBL" id="KAJ8130454.1"/>
    </source>
</evidence>
<evidence type="ECO:0000313" key="2">
    <source>
        <dbReference type="Proteomes" id="UP001153332"/>
    </source>
</evidence>
<proteinExistence type="predicted"/>